<accession>A0A6M3JVJ2</accession>
<sequence length="171" mass="18861">MSDWVQEEAARQCEHLAIARASRQELAESCLRAGMAHEQEAIRRVEFERGKRAGLRAAAWRCDERANAWKPRGLVSGERKAEAEDCAADLRTLADSTPVTARKALPSEPGTGTPDCEWREDSDGVWFTACDEAFVFTEGGPVENKMRWCCYCGAALMAVAYDETPDSGQGD</sequence>
<evidence type="ECO:0000313" key="1">
    <source>
        <dbReference type="EMBL" id="QJA65627.1"/>
    </source>
</evidence>
<gene>
    <name evidence="2" type="ORF">MM415A02115_0015</name>
    <name evidence="1" type="ORF">MM415B00382_0017</name>
</gene>
<dbReference type="AlphaFoldDB" id="A0A6M3JVJ2"/>
<evidence type="ECO:0000313" key="2">
    <source>
        <dbReference type="EMBL" id="QJA74046.1"/>
    </source>
</evidence>
<reference evidence="2" key="1">
    <citation type="submission" date="2020-03" db="EMBL/GenBank/DDBJ databases">
        <title>The deep terrestrial virosphere.</title>
        <authorList>
            <person name="Holmfeldt K."/>
            <person name="Nilsson E."/>
            <person name="Simone D."/>
            <person name="Lopez-Fernandez M."/>
            <person name="Wu X."/>
            <person name="de Brujin I."/>
            <person name="Lundin D."/>
            <person name="Andersson A."/>
            <person name="Bertilsson S."/>
            <person name="Dopson M."/>
        </authorList>
    </citation>
    <scope>NUCLEOTIDE SEQUENCE</scope>
    <source>
        <strain evidence="2">MM415A02115</strain>
        <strain evidence="1">MM415B00382</strain>
    </source>
</reference>
<protein>
    <submittedName>
        <fullName evidence="2">Uncharacterized protein</fullName>
    </submittedName>
</protein>
<organism evidence="2">
    <name type="scientific">viral metagenome</name>
    <dbReference type="NCBI Taxonomy" id="1070528"/>
    <lineage>
        <taxon>unclassified sequences</taxon>
        <taxon>metagenomes</taxon>
        <taxon>organismal metagenomes</taxon>
    </lineage>
</organism>
<dbReference type="EMBL" id="MT142070">
    <property type="protein sequence ID" value="QJA74046.1"/>
    <property type="molecule type" value="Genomic_DNA"/>
</dbReference>
<name>A0A6M3JVJ2_9ZZZZ</name>
<proteinExistence type="predicted"/>
<dbReference type="EMBL" id="MT141542">
    <property type="protein sequence ID" value="QJA65627.1"/>
    <property type="molecule type" value="Genomic_DNA"/>
</dbReference>